<reference evidence="1" key="1">
    <citation type="journal article" date="2021" name="Environ. Microbiol.">
        <title>Gene family expansions and transcriptome signatures uncover fungal adaptations to wood decay.</title>
        <authorList>
            <person name="Hage H."/>
            <person name="Miyauchi S."/>
            <person name="Viragh M."/>
            <person name="Drula E."/>
            <person name="Min B."/>
            <person name="Chaduli D."/>
            <person name="Navarro D."/>
            <person name="Favel A."/>
            <person name="Norest M."/>
            <person name="Lesage-Meessen L."/>
            <person name="Balint B."/>
            <person name="Merenyi Z."/>
            <person name="de Eugenio L."/>
            <person name="Morin E."/>
            <person name="Martinez A.T."/>
            <person name="Baldrian P."/>
            <person name="Stursova M."/>
            <person name="Martinez M.J."/>
            <person name="Novotny C."/>
            <person name="Magnuson J.K."/>
            <person name="Spatafora J.W."/>
            <person name="Maurice S."/>
            <person name="Pangilinan J."/>
            <person name="Andreopoulos W."/>
            <person name="LaButti K."/>
            <person name="Hundley H."/>
            <person name="Na H."/>
            <person name="Kuo A."/>
            <person name="Barry K."/>
            <person name="Lipzen A."/>
            <person name="Henrissat B."/>
            <person name="Riley R."/>
            <person name="Ahrendt S."/>
            <person name="Nagy L.G."/>
            <person name="Grigoriev I.V."/>
            <person name="Martin F."/>
            <person name="Rosso M.N."/>
        </authorList>
    </citation>
    <scope>NUCLEOTIDE SEQUENCE</scope>
    <source>
        <strain evidence="1">CBS 384.51</strain>
    </source>
</reference>
<dbReference type="Proteomes" id="UP001055072">
    <property type="component" value="Unassembled WGS sequence"/>
</dbReference>
<proteinExistence type="predicted"/>
<comment type="caution">
    <text evidence="1">The sequence shown here is derived from an EMBL/GenBank/DDBJ whole genome shotgun (WGS) entry which is preliminary data.</text>
</comment>
<accession>A0ACB8UJ49</accession>
<evidence type="ECO:0000313" key="2">
    <source>
        <dbReference type="Proteomes" id="UP001055072"/>
    </source>
</evidence>
<keyword evidence="2" id="KW-1185">Reference proteome</keyword>
<organism evidence="1 2">
    <name type="scientific">Irpex rosettiformis</name>
    <dbReference type="NCBI Taxonomy" id="378272"/>
    <lineage>
        <taxon>Eukaryota</taxon>
        <taxon>Fungi</taxon>
        <taxon>Dikarya</taxon>
        <taxon>Basidiomycota</taxon>
        <taxon>Agaricomycotina</taxon>
        <taxon>Agaricomycetes</taxon>
        <taxon>Polyporales</taxon>
        <taxon>Irpicaceae</taxon>
        <taxon>Irpex</taxon>
    </lineage>
</organism>
<sequence>MFFAPVVLSFALASVKLVAAQNSTASNNTALGIEAIEAHFSQAGLVPSLLATFNPSAVLTLSYSGVGDVSPGQALTQQQVQPVPGLSVTPANSSVEISGTYTIVMADAGPVGTDESQGQTRHWLVNGATISNGSSPLNVSTDSGVAITKYGGPAPAAGSGPHRYAILLFAQPNSFKAPDGLNTAGTPISVFNLQDYVKNSGLGAVVAGTYITVANGADNSSIPATSAVVSSTLSAPQATGSGNSTTKASGSGSGSSGAPSPTGSSSAAGMTIASVQNVFIAALAGLFFL</sequence>
<name>A0ACB8UJ49_9APHY</name>
<evidence type="ECO:0000313" key="1">
    <source>
        <dbReference type="EMBL" id="KAI0094097.1"/>
    </source>
</evidence>
<gene>
    <name evidence="1" type="ORF">BDY19DRAFT_989601</name>
</gene>
<dbReference type="EMBL" id="MU274901">
    <property type="protein sequence ID" value="KAI0094097.1"/>
    <property type="molecule type" value="Genomic_DNA"/>
</dbReference>
<protein>
    <submittedName>
        <fullName evidence="1">Phosphatidylethanolamine-binding protein</fullName>
    </submittedName>
</protein>